<sequence>MTIDRKLATHNIINRGLETCNWMKKRSVQTTTVRSNSLKLRTLSFLLRRRSRRRPHPSGDMTRKKRQKNKPPVRIPTGSTKPITSDTPAKSKTPDSFSAVKQKDLSDSSLAGVAAQSTHSSVPDKTISSSDLVEKVETPNSKTLATETPSVPSAQKQSNIPAESKNHASSDRTSSPPPTEQKNPAEIWKGKAPIKSLLPIVPQPNLVYRQVGIKARDNPIMPSQTNDTPHKQQIVTQPPTDTLVQQPGTGKVAHTTTVEAGWIIRGARSEAAEELHIYLTSLQLPSLSTTEDTYVWVVD</sequence>
<feature type="compositionally biased region" description="Polar residues" evidence="1">
    <location>
        <begin position="138"/>
        <end position="161"/>
    </location>
</feature>
<keyword evidence="3" id="KW-1185">Reference proteome</keyword>
<comment type="caution">
    <text evidence="2">The sequence shown here is derived from an EMBL/GenBank/DDBJ whole genome shotgun (WGS) entry which is preliminary data.</text>
</comment>
<reference evidence="2 3" key="1">
    <citation type="submission" date="2021-03" db="EMBL/GenBank/DDBJ databases">
        <authorList>
            <person name="King G.J."/>
            <person name="Bancroft I."/>
            <person name="Baten A."/>
            <person name="Bloomfield J."/>
            <person name="Borpatragohain P."/>
            <person name="He Z."/>
            <person name="Irish N."/>
            <person name="Irwin J."/>
            <person name="Liu K."/>
            <person name="Mauleon R.P."/>
            <person name="Moore J."/>
            <person name="Morris R."/>
            <person name="Ostergaard L."/>
            <person name="Wang B."/>
            <person name="Wells R."/>
        </authorList>
    </citation>
    <scope>NUCLEOTIDE SEQUENCE [LARGE SCALE GENOMIC DNA]</scope>
    <source>
        <strain evidence="2">R-o-18</strain>
        <tissue evidence="2">Leaf</tissue>
    </source>
</reference>
<dbReference type="EMBL" id="JADBGQ010000008">
    <property type="protein sequence ID" value="KAG5382213.1"/>
    <property type="molecule type" value="Genomic_DNA"/>
</dbReference>
<feature type="non-terminal residue" evidence="2">
    <location>
        <position position="299"/>
    </location>
</feature>
<accession>A0ABQ7L9W2</accession>
<gene>
    <name evidence="2" type="primary">A09p009880.1_BraROA</name>
    <name evidence="2" type="ORF">IGI04_033683</name>
</gene>
<proteinExistence type="predicted"/>
<organism evidence="2 3">
    <name type="scientific">Brassica rapa subsp. trilocularis</name>
    <dbReference type="NCBI Taxonomy" id="1813537"/>
    <lineage>
        <taxon>Eukaryota</taxon>
        <taxon>Viridiplantae</taxon>
        <taxon>Streptophyta</taxon>
        <taxon>Embryophyta</taxon>
        <taxon>Tracheophyta</taxon>
        <taxon>Spermatophyta</taxon>
        <taxon>Magnoliopsida</taxon>
        <taxon>eudicotyledons</taxon>
        <taxon>Gunneridae</taxon>
        <taxon>Pentapetalae</taxon>
        <taxon>rosids</taxon>
        <taxon>malvids</taxon>
        <taxon>Brassicales</taxon>
        <taxon>Brassicaceae</taxon>
        <taxon>Brassiceae</taxon>
        <taxon>Brassica</taxon>
    </lineage>
</organism>
<feature type="region of interest" description="Disordered" evidence="1">
    <location>
        <begin position="47"/>
        <end position="187"/>
    </location>
</feature>
<evidence type="ECO:0000256" key="1">
    <source>
        <dbReference type="SAM" id="MobiDB-lite"/>
    </source>
</evidence>
<feature type="compositionally biased region" description="Polar residues" evidence="1">
    <location>
        <begin position="115"/>
        <end position="131"/>
    </location>
</feature>
<protein>
    <submittedName>
        <fullName evidence="2">Uncharacterized protein</fullName>
    </submittedName>
</protein>
<evidence type="ECO:0000313" key="3">
    <source>
        <dbReference type="Proteomes" id="UP000823674"/>
    </source>
</evidence>
<feature type="compositionally biased region" description="Polar residues" evidence="1">
    <location>
        <begin position="77"/>
        <end position="96"/>
    </location>
</feature>
<evidence type="ECO:0000313" key="2">
    <source>
        <dbReference type="EMBL" id="KAG5382213.1"/>
    </source>
</evidence>
<name>A0ABQ7L9W2_BRACM</name>
<feature type="compositionally biased region" description="Basic residues" evidence="1">
    <location>
        <begin position="47"/>
        <end position="56"/>
    </location>
</feature>
<dbReference type="Proteomes" id="UP000823674">
    <property type="component" value="Chromosome A09"/>
</dbReference>